<proteinExistence type="predicted"/>
<sequence length="181" mass="19964">MYLPTSILFLLGSAQILSASPLINPNEILATNTTLEPRSKRLDSLFCCTNPDGTRNKDHLQDWIVPASSENPRFHKLTEYLRTGLQSSQKDCHVDARTCVRIGCDTPVGIFLCSERDDTISPKCDYLASYAEDIFNRCFGVACGQLFDTDGYNVLVSAADCNKPPVYGLDRTGGYASEVPQ</sequence>
<keyword evidence="1" id="KW-0732">Signal</keyword>
<evidence type="ECO:0000313" key="2">
    <source>
        <dbReference type="EMBL" id="CAG8957724.1"/>
    </source>
</evidence>
<organism evidence="2 3">
    <name type="scientific">Hymenoscyphus fraxineus</name>
    <dbReference type="NCBI Taxonomy" id="746836"/>
    <lineage>
        <taxon>Eukaryota</taxon>
        <taxon>Fungi</taxon>
        <taxon>Dikarya</taxon>
        <taxon>Ascomycota</taxon>
        <taxon>Pezizomycotina</taxon>
        <taxon>Leotiomycetes</taxon>
        <taxon>Helotiales</taxon>
        <taxon>Helotiaceae</taxon>
        <taxon>Hymenoscyphus</taxon>
    </lineage>
</organism>
<comment type="caution">
    <text evidence="2">The sequence shown here is derived from an EMBL/GenBank/DDBJ whole genome shotgun (WGS) entry which is preliminary data.</text>
</comment>
<evidence type="ECO:0000256" key="1">
    <source>
        <dbReference type="SAM" id="SignalP"/>
    </source>
</evidence>
<dbReference type="Proteomes" id="UP000696280">
    <property type="component" value="Unassembled WGS sequence"/>
</dbReference>
<keyword evidence="3" id="KW-1185">Reference proteome</keyword>
<evidence type="ECO:0000313" key="3">
    <source>
        <dbReference type="Proteomes" id="UP000696280"/>
    </source>
</evidence>
<name>A0A9N9PL01_9HELO</name>
<dbReference type="EMBL" id="CAJVRL010000081">
    <property type="protein sequence ID" value="CAG8957724.1"/>
    <property type="molecule type" value="Genomic_DNA"/>
</dbReference>
<gene>
    <name evidence="2" type="ORF">HYFRA_00000060</name>
</gene>
<accession>A0A9N9PL01</accession>
<reference evidence="2" key="1">
    <citation type="submission" date="2021-07" db="EMBL/GenBank/DDBJ databases">
        <authorList>
            <person name="Durling M."/>
        </authorList>
    </citation>
    <scope>NUCLEOTIDE SEQUENCE</scope>
</reference>
<feature type="signal peptide" evidence="1">
    <location>
        <begin position="1"/>
        <end position="19"/>
    </location>
</feature>
<dbReference type="AlphaFoldDB" id="A0A9N9PL01"/>
<dbReference type="OrthoDB" id="3466524at2759"/>
<protein>
    <submittedName>
        <fullName evidence="2">Uncharacterized protein</fullName>
    </submittedName>
</protein>
<feature type="chain" id="PRO_5040429230" evidence="1">
    <location>
        <begin position="20"/>
        <end position="181"/>
    </location>
</feature>